<protein>
    <submittedName>
        <fullName evidence="10">ABC transporter permease</fullName>
    </submittedName>
</protein>
<feature type="transmembrane region" description="Helical" evidence="8">
    <location>
        <begin position="21"/>
        <end position="41"/>
    </location>
</feature>
<dbReference type="EMBL" id="PZJH01000001">
    <property type="protein sequence ID" value="RAK46260.1"/>
    <property type="molecule type" value="Genomic_DNA"/>
</dbReference>
<proteinExistence type="inferred from homology"/>
<dbReference type="InterPro" id="IPR013525">
    <property type="entry name" value="ABC2_TM"/>
</dbReference>
<keyword evidence="7 8" id="KW-0472">Membrane</keyword>
<dbReference type="Proteomes" id="UP000249808">
    <property type="component" value="Unassembled WGS sequence"/>
</dbReference>
<evidence type="ECO:0000256" key="6">
    <source>
        <dbReference type="ARBA" id="ARBA00022989"/>
    </source>
</evidence>
<dbReference type="PROSITE" id="PS51012">
    <property type="entry name" value="ABC_TM2"/>
    <property type="match status" value="1"/>
</dbReference>
<dbReference type="PANTHER" id="PTHR30294">
    <property type="entry name" value="MEMBRANE COMPONENT OF ABC TRANSPORTER YHHJ-RELATED"/>
    <property type="match status" value="1"/>
</dbReference>
<keyword evidence="11" id="KW-1185">Reference proteome</keyword>
<feature type="transmembrane region" description="Helical" evidence="8">
    <location>
        <begin position="248"/>
        <end position="271"/>
    </location>
</feature>
<dbReference type="Pfam" id="PF12698">
    <property type="entry name" value="ABC2_membrane_3"/>
    <property type="match status" value="1"/>
</dbReference>
<evidence type="ECO:0000256" key="4">
    <source>
        <dbReference type="ARBA" id="ARBA00022475"/>
    </source>
</evidence>
<keyword evidence="4" id="KW-1003">Cell membrane</keyword>
<evidence type="ECO:0000256" key="1">
    <source>
        <dbReference type="ARBA" id="ARBA00004651"/>
    </source>
</evidence>
<sequence>MVVKILTIAQRIITQIIRDKRTLLLLFIAPIMLLTLLHYIFQTVDEGEARVGIYHIPEELNRQLIENDIERVKISSTKNLKNTIEDKKLDGIIISNKKDIEIYYTNLDPNKNIKLKSAIQGYKIKTKFSKSQIVIDNMQQKFEDINQQMDKLKDQLKKLGPLLDRIGIDLPQTNNKDNQIVVNEDVLFKTHYIYGDKNSNYFDMINPVLIAFFIFFFTFLISGITLLKERTTGTLNKLLSTPIKRYEIVIGYMLGFSLFGTIQTVMLVLYAVYVLKMEVAGSIWLLIISNIILAFVALSLGLFISTFAKSEFQMIQFIPLIIVPQLLFSGIIPIENMHKPLQIISYIMPLKFGADNLSRIMLKGQSIEIIPNIIVLIFMFIFLMILNIALLKRYRNI</sequence>
<evidence type="ECO:0000256" key="7">
    <source>
        <dbReference type="ARBA" id="ARBA00023136"/>
    </source>
</evidence>
<feature type="transmembrane region" description="Helical" evidence="8">
    <location>
        <begin position="369"/>
        <end position="391"/>
    </location>
</feature>
<dbReference type="GO" id="GO:0005886">
    <property type="term" value="C:plasma membrane"/>
    <property type="evidence" value="ECO:0007669"/>
    <property type="project" value="UniProtKB-SubCell"/>
</dbReference>
<feature type="transmembrane region" description="Helical" evidence="8">
    <location>
        <begin position="283"/>
        <end position="305"/>
    </location>
</feature>
<evidence type="ECO:0000313" key="11">
    <source>
        <dbReference type="Proteomes" id="UP000249808"/>
    </source>
</evidence>
<dbReference type="AlphaFoldDB" id="A0A327ZV21"/>
<reference evidence="10 11" key="1">
    <citation type="journal article" date="2018" name="Front. Microbiol.">
        <title>Description and Comparative Genomics of Macrococcus caseolyticus subsp. hominis subsp. nov., Macrococcus goetzii sp. nov., Macrococcus epidermidis sp. nov., and Macrococcus bohemicus sp. nov., Novel Macrococci From Human Clinical Material With Virulence Potential and Suspected Uptake of Foreign DNA by Natural Transformation.</title>
        <authorList>
            <person name="Maslanova I."/>
            <person name="Wertheimer Z."/>
            <person name="Sedlacek I."/>
            <person name="Svec P."/>
            <person name="Indrakova A."/>
            <person name="Kovarovic V."/>
            <person name="Schumann P."/>
            <person name="Sproer C."/>
            <person name="Kralova S."/>
            <person name="Sedo O."/>
            <person name="Kristofova L."/>
            <person name="Vrbovska V."/>
            <person name="Fuzik T."/>
            <person name="Petras P."/>
            <person name="Zdrahal Z."/>
            <person name="Ruzickova V."/>
            <person name="Doskar J."/>
            <person name="Pantucek R."/>
        </authorList>
    </citation>
    <scope>NUCLEOTIDE SEQUENCE [LARGE SCALE GENOMIC DNA]</scope>
    <source>
        <strain evidence="10 11">01/688</strain>
    </source>
</reference>
<evidence type="ECO:0000256" key="5">
    <source>
        <dbReference type="ARBA" id="ARBA00022692"/>
    </source>
</evidence>
<keyword evidence="6 8" id="KW-1133">Transmembrane helix</keyword>
<name>A0A327ZV21_9STAP</name>
<organism evidence="10 11">
    <name type="scientific">Macrococcus epidermidis</name>
    <dbReference type="NCBI Taxonomy" id="1902580"/>
    <lineage>
        <taxon>Bacteria</taxon>
        <taxon>Bacillati</taxon>
        <taxon>Bacillota</taxon>
        <taxon>Bacilli</taxon>
        <taxon>Bacillales</taxon>
        <taxon>Staphylococcaceae</taxon>
        <taxon>Macrococcus</taxon>
    </lineage>
</organism>
<comment type="subcellular location">
    <subcellularLocation>
        <location evidence="1">Cell membrane</location>
        <topology evidence="1">Multi-pass membrane protein</topology>
    </subcellularLocation>
</comment>
<evidence type="ECO:0000256" key="3">
    <source>
        <dbReference type="ARBA" id="ARBA00022448"/>
    </source>
</evidence>
<dbReference type="PANTHER" id="PTHR30294:SF38">
    <property type="entry name" value="TRANSPORT PERMEASE PROTEIN"/>
    <property type="match status" value="1"/>
</dbReference>
<accession>A0A327ZV21</accession>
<feature type="domain" description="ABC transmembrane type-2" evidence="9">
    <location>
        <begin position="170"/>
        <end position="394"/>
    </location>
</feature>
<keyword evidence="5 8" id="KW-0812">Transmembrane</keyword>
<gene>
    <name evidence="10" type="ORF">BHU61_02090</name>
</gene>
<keyword evidence="3" id="KW-0813">Transport</keyword>
<feature type="transmembrane region" description="Helical" evidence="8">
    <location>
        <begin position="204"/>
        <end position="227"/>
    </location>
</feature>
<evidence type="ECO:0000313" key="10">
    <source>
        <dbReference type="EMBL" id="RAK46260.1"/>
    </source>
</evidence>
<dbReference type="GO" id="GO:0140359">
    <property type="term" value="F:ABC-type transporter activity"/>
    <property type="evidence" value="ECO:0007669"/>
    <property type="project" value="InterPro"/>
</dbReference>
<evidence type="ECO:0000259" key="9">
    <source>
        <dbReference type="PROSITE" id="PS51012"/>
    </source>
</evidence>
<evidence type="ECO:0000256" key="8">
    <source>
        <dbReference type="SAM" id="Phobius"/>
    </source>
</evidence>
<comment type="similarity">
    <text evidence="2">Belongs to the ABC-2 integral membrane protein family.</text>
</comment>
<feature type="transmembrane region" description="Helical" evidence="8">
    <location>
        <begin position="317"/>
        <end position="334"/>
    </location>
</feature>
<comment type="caution">
    <text evidence="10">The sequence shown here is derived from an EMBL/GenBank/DDBJ whole genome shotgun (WGS) entry which is preliminary data.</text>
</comment>
<dbReference type="InterPro" id="IPR047817">
    <property type="entry name" value="ABC2_TM_bact-type"/>
</dbReference>
<evidence type="ECO:0000256" key="2">
    <source>
        <dbReference type="ARBA" id="ARBA00007783"/>
    </source>
</evidence>
<dbReference type="InterPro" id="IPR051449">
    <property type="entry name" value="ABC-2_transporter_component"/>
</dbReference>